<dbReference type="SUPFAM" id="SSF51294">
    <property type="entry name" value="Hedgehog/intein (Hint) domain"/>
    <property type="match status" value="1"/>
</dbReference>
<dbReference type="Pfam" id="PF13403">
    <property type="entry name" value="Hint_2"/>
    <property type="match status" value="1"/>
</dbReference>
<protein>
    <submittedName>
        <fullName evidence="2">Hint domain-containing protein</fullName>
    </submittedName>
</protein>
<dbReference type="InterPro" id="IPR036844">
    <property type="entry name" value="Hint_dom_sf"/>
</dbReference>
<dbReference type="OrthoDB" id="6305173at2"/>
<feature type="domain" description="Hedgehog/Intein (Hint)" evidence="1">
    <location>
        <begin position="177"/>
        <end position="310"/>
    </location>
</feature>
<evidence type="ECO:0000313" key="2">
    <source>
        <dbReference type="EMBL" id="SEG65346.1"/>
    </source>
</evidence>
<dbReference type="Proteomes" id="UP000236752">
    <property type="component" value="Unassembled WGS sequence"/>
</dbReference>
<name>A0A1H6BYY4_9RHOB</name>
<dbReference type="RefSeq" id="WP_103911949.1">
    <property type="nucleotide sequence ID" value="NZ_FNUZ01000010.1"/>
</dbReference>
<organism evidence="2 3">
    <name type="scientific">Thalassococcus halodurans</name>
    <dbReference type="NCBI Taxonomy" id="373675"/>
    <lineage>
        <taxon>Bacteria</taxon>
        <taxon>Pseudomonadati</taxon>
        <taxon>Pseudomonadota</taxon>
        <taxon>Alphaproteobacteria</taxon>
        <taxon>Rhodobacterales</taxon>
        <taxon>Roseobacteraceae</taxon>
        <taxon>Thalassococcus</taxon>
    </lineage>
</organism>
<dbReference type="AlphaFoldDB" id="A0A1H6BYY4"/>
<dbReference type="EMBL" id="FNUZ01000010">
    <property type="protein sequence ID" value="SEG65346.1"/>
    <property type="molecule type" value="Genomic_DNA"/>
</dbReference>
<keyword evidence="3" id="KW-1185">Reference proteome</keyword>
<evidence type="ECO:0000313" key="3">
    <source>
        <dbReference type="Proteomes" id="UP000236752"/>
    </source>
</evidence>
<proteinExistence type="predicted"/>
<dbReference type="InterPro" id="IPR028992">
    <property type="entry name" value="Hedgehog/Intein_dom"/>
</dbReference>
<sequence>MSWIAVAGGERNWTCPDIFSSDAASGEALLPRGSLVIETRLSPHGRPQMLLAYERRHPWAGRISLQALPGGSVVLVMAQGDAVFHTVLPAHENGRTDVLRLTFSWDSPRRWARLSVEQPEGDEVRSVETPAPPPLMLSDIFTMIHRPQLCERDDDVIYFAVSSAIEPVGPMPSIFGETEVSTPFGARVISKLKPGDLVYTHSGELQPVLANISRRVPALGSFRPVRLRSPYLGLTRDIHVAPHQKLVIGGSEVEYTFGREAVLIPAENLVNGFTGIYEDPPLFVRYHQVLLPNHDAIQVSGCAIESLYVGRMRRDRDLMDKTLLADFPARSMPEQFRKGYQVLKPFEAVTLAEARAA</sequence>
<reference evidence="2 3" key="1">
    <citation type="submission" date="2016-10" db="EMBL/GenBank/DDBJ databases">
        <authorList>
            <person name="de Groot N.N."/>
        </authorList>
    </citation>
    <scope>NUCLEOTIDE SEQUENCE [LARGE SCALE GENOMIC DNA]</scope>
    <source>
        <strain evidence="2 3">DSM 26915</strain>
    </source>
</reference>
<evidence type="ECO:0000259" key="1">
    <source>
        <dbReference type="Pfam" id="PF13403"/>
    </source>
</evidence>
<gene>
    <name evidence="2" type="ORF">SAMN04488045_3855</name>
</gene>
<accession>A0A1H6BYY4</accession>